<dbReference type="CDD" id="cd03443">
    <property type="entry name" value="PaaI_thioesterase"/>
    <property type="match status" value="1"/>
</dbReference>
<evidence type="ECO:0000313" key="5">
    <source>
        <dbReference type="Proteomes" id="UP000233757"/>
    </source>
</evidence>
<dbReference type="EMBL" id="PHJU02000024">
    <property type="protein sequence ID" value="PQL82951.1"/>
    <property type="molecule type" value="Genomic_DNA"/>
</dbReference>
<keyword evidence="1" id="KW-0378">Hydrolase</keyword>
<evidence type="ECO:0000313" key="6">
    <source>
        <dbReference type="Proteomes" id="UP000268239"/>
    </source>
</evidence>
<dbReference type="AlphaFoldDB" id="A0A368MRB2"/>
<dbReference type="SUPFAM" id="SSF54637">
    <property type="entry name" value="Thioesterase/thiol ester dehydrase-isomerase"/>
    <property type="match status" value="1"/>
</dbReference>
<reference evidence="3 5" key="1">
    <citation type="submission" date="2018-02" db="EMBL/GenBank/DDBJ databases">
        <title>Acinetobacter baumanii whole genome sequence.</title>
        <authorList>
            <person name="Qasim Z.J."/>
        </authorList>
    </citation>
    <scope>NUCLEOTIDE SEQUENCE [LARGE SCALE GENOMIC DNA]</scope>
    <source>
        <strain evidence="3 5">ZQ8</strain>
    </source>
</reference>
<dbReference type="PANTHER" id="PTHR43240">
    <property type="entry name" value="1,4-DIHYDROXY-2-NAPHTHOYL-COA THIOESTERASE 1"/>
    <property type="match status" value="1"/>
</dbReference>
<proteinExistence type="predicted"/>
<dbReference type="Proteomes" id="UP000233757">
    <property type="component" value="Unassembled WGS sequence"/>
</dbReference>
<organism evidence="3 5">
    <name type="scientific">Acinetobacter baumannii</name>
    <dbReference type="NCBI Taxonomy" id="470"/>
    <lineage>
        <taxon>Bacteria</taxon>
        <taxon>Pseudomonadati</taxon>
        <taxon>Pseudomonadota</taxon>
        <taxon>Gammaproteobacteria</taxon>
        <taxon>Moraxellales</taxon>
        <taxon>Moraxellaceae</taxon>
        <taxon>Acinetobacter</taxon>
        <taxon>Acinetobacter calcoaceticus/baumannii complex</taxon>
    </lineage>
</organism>
<dbReference type="GO" id="GO:0061522">
    <property type="term" value="F:1,4-dihydroxy-2-naphthoyl-CoA thioesterase activity"/>
    <property type="evidence" value="ECO:0007669"/>
    <property type="project" value="TreeGrafter"/>
</dbReference>
<comment type="caution">
    <text evidence="3">The sequence shown here is derived from an EMBL/GenBank/DDBJ whole genome shotgun (WGS) entry which is preliminary data.</text>
</comment>
<feature type="domain" description="Thioesterase" evidence="2">
    <location>
        <begin position="61"/>
        <end position="136"/>
    </location>
</feature>
<dbReference type="InterPro" id="IPR006683">
    <property type="entry name" value="Thioestr_dom"/>
</dbReference>
<sequence length="150" mass="16220">MQGRFMESPKYTGLEFLTALKNGEVSPSPMAHTIPMELVEVSEGKATYKVTPRKEHRNIQGGVHGGFCATALDTATGSAAHTLLEHGVGYGTIDLNVKMIRPMQVDTSYYATAELINAGRNIISTQGKIVDENGKVYAFASATLMIIRKS</sequence>
<dbReference type="Gene3D" id="3.10.129.10">
    <property type="entry name" value="Hotdog Thioesterase"/>
    <property type="match status" value="1"/>
</dbReference>
<reference evidence="4 6" key="2">
    <citation type="submission" date="2018-12" db="EMBL/GenBank/DDBJ databases">
        <title>Draft Genome Sequences Human Pathogenic Acinetobacter baumannii Strains.</title>
        <authorList>
            <person name="Madhi M."/>
            <person name="Ronco T."/>
            <person name="Olsen R.H."/>
            <person name="Hassani A."/>
        </authorList>
    </citation>
    <scope>NUCLEOTIDE SEQUENCE [LARGE SCALE GENOMIC DNA]</scope>
    <source>
        <strain evidence="4 6">AB3</strain>
    </source>
</reference>
<dbReference type="Pfam" id="PF03061">
    <property type="entry name" value="4HBT"/>
    <property type="match status" value="1"/>
</dbReference>
<gene>
    <name evidence="3" type="ORF">CV954_011610</name>
    <name evidence="4" type="ORF">EJ062_09835</name>
</gene>
<evidence type="ECO:0000313" key="3">
    <source>
        <dbReference type="EMBL" id="PQL82951.1"/>
    </source>
</evidence>
<protein>
    <submittedName>
        <fullName evidence="3">PaaI family thioesterase</fullName>
    </submittedName>
</protein>
<dbReference type="InterPro" id="IPR003736">
    <property type="entry name" value="PAAI_dom"/>
</dbReference>
<dbReference type="InterPro" id="IPR029069">
    <property type="entry name" value="HotDog_dom_sf"/>
</dbReference>
<dbReference type="PANTHER" id="PTHR43240:SF1">
    <property type="entry name" value="BLR5584 PROTEIN"/>
    <property type="match status" value="1"/>
</dbReference>
<dbReference type="NCBIfam" id="TIGR00369">
    <property type="entry name" value="unchar_dom_1"/>
    <property type="match status" value="1"/>
</dbReference>
<dbReference type="Proteomes" id="UP000268239">
    <property type="component" value="Unassembled WGS sequence"/>
</dbReference>
<dbReference type="RefSeq" id="WP_085941182.1">
    <property type="nucleotide sequence ID" value="NZ_CAJHHB010000006.1"/>
</dbReference>
<name>A0A368MRB2_ACIBA</name>
<dbReference type="GO" id="GO:0005829">
    <property type="term" value="C:cytosol"/>
    <property type="evidence" value="ECO:0007669"/>
    <property type="project" value="TreeGrafter"/>
</dbReference>
<accession>A0A368MRB2</accession>
<evidence type="ECO:0000259" key="2">
    <source>
        <dbReference type="Pfam" id="PF03061"/>
    </source>
</evidence>
<evidence type="ECO:0000256" key="1">
    <source>
        <dbReference type="ARBA" id="ARBA00022801"/>
    </source>
</evidence>
<evidence type="ECO:0000313" key="4">
    <source>
        <dbReference type="EMBL" id="RTQ80469.1"/>
    </source>
</evidence>
<dbReference type="EMBL" id="RXLU01000050">
    <property type="protein sequence ID" value="RTQ80469.1"/>
    <property type="molecule type" value="Genomic_DNA"/>
</dbReference>